<dbReference type="PIRSF" id="PIRSF028431">
    <property type="entry name" value="UCP028431"/>
    <property type="match status" value="1"/>
</dbReference>
<dbReference type="AlphaFoldDB" id="A0A1H1LHK5"/>
<evidence type="ECO:0000256" key="2">
    <source>
        <dbReference type="SAM" id="SignalP"/>
    </source>
</evidence>
<sequence length="463" mass="52389">MFKTNLSRLWLFAGLLLFMSCADDSGPGYQEPYVPDTSDDVNTDDGSTDDGPIVESLTDNELLDLVQEQTFKYFWDFAESNSGMARERSQDDAYGGQGADIVTTGGTGFGLASFPTAVERGWVSREEARDRLEKILDFLETVPTYHGAFSHWYLGSTAETRPFSETDNGGDLVETAFLIQGLLICREYFNDGSEKENDINSRITNIWEEVEWTWYTQGENVLYWHWSPDNQFAIDLQIKGWNESLIVYVLAASSPTYAISKDVYTQGWASGGSIVTNRNHYNINMPLGSSLGGPLFFSHYSFIGLDPRNLQDQYANYWQQNEAHTLINYNYSVDNPKNFEGYGENSWGLTASDSREGYAAHSPTNDLGVITPTAALSSFPYTPEESMAALRYFYEEQHEDLWGEMGFYDAFSEEYNWYADGYLAIDQGPIVAMIENYRTQLPWNLFMANPEISTGLDKLGFTY</sequence>
<dbReference type="EMBL" id="LT629745">
    <property type="protein sequence ID" value="SDR73792.1"/>
    <property type="molecule type" value="Genomic_DNA"/>
</dbReference>
<protein>
    <recommendedName>
        <fullName evidence="3">Glycoamylase-like domain-containing protein</fullName>
    </recommendedName>
</protein>
<dbReference type="InterPro" id="IPR019282">
    <property type="entry name" value="Glycoamylase-like_cons_dom"/>
</dbReference>
<feature type="region of interest" description="Disordered" evidence="1">
    <location>
        <begin position="29"/>
        <end position="50"/>
    </location>
</feature>
<dbReference type="Proteomes" id="UP000198858">
    <property type="component" value="Chromosome I"/>
</dbReference>
<name>A0A1H1LHK5_9FLAO</name>
<dbReference type="PROSITE" id="PS51257">
    <property type="entry name" value="PROKAR_LIPOPROTEIN"/>
    <property type="match status" value="1"/>
</dbReference>
<gene>
    <name evidence="4" type="ORF">SAMN04488552_0795</name>
</gene>
<reference evidence="4 5" key="1">
    <citation type="submission" date="2016-10" db="EMBL/GenBank/DDBJ databases">
        <authorList>
            <person name="Varghese N."/>
            <person name="Submissions S."/>
        </authorList>
    </citation>
    <scope>NUCLEOTIDE SEQUENCE [LARGE SCALE GENOMIC DNA]</scope>
    <source>
        <strain evidence="4 5">Mar_2010_102</strain>
    </source>
</reference>
<evidence type="ECO:0000256" key="1">
    <source>
        <dbReference type="SAM" id="MobiDB-lite"/>
    </source>
</evidence>
<feature type="domain" description="Glycoamylase-like" evidence="3">
    <location>
        <begin position="237"/>
        <end position="450"/>
    </location>
</feature>
<accession>A0A1H1LHK5</accession>
<keyword evidence="2" id="KW-0732">Signal</keyword>
<dbReference type="STRING" id="1250231.SAMN04488552_0795"/>
<proteinExistence type="predicted"/>
<dbReference type="Pfam" id="PF10091">
    <property type="entry name" value="Glycoamylase"/>
    <property type="match status" value="1"/>
</dbReference>
<evidence type="ECO:0000259" key="3">
    <source>
        <dbReference type="Pfam" id="PF10091"/>
    </source>
</evidence>
<evidence type="ECO:0000313" key="4">
    <source>
        <dbReference type="EMBL" id="SDR73792.1"/>
    </source>
</evidence>
<evidence type="ECO:0000313" key="5">
    <source>
        <dbReference type="Proteomes" id="UP000198858"/>
    </source>
</evidence>
<organism evidence="4 5">
    <name type="scientific">Christiangramia echinicola</name>
    <dbReference type="NCBI Taxonomy" id="279359"/>
    <lineage>
        <taxon>Bacteria</taxon>
        <taxon>Pseudomonadati</taxon>
        <taxon>Bacteroidota</taxon>
        <taxon>Flavobacteriia</taxon>
        <taxon>Flavobacteriales</taxon>
        <taxon>Flavobacteriaceae</taxon>
        <taxon>Christiangramia</taxon>
    </lineage>
</organism>
<dbReference type="InterPro" id="IPR016883">
    <property type="entry name" value="UCP028431"/>
</dbReference>
<dbReference type="RefSeq" id="WP_089661380.1">
    <property type="nucleotide sequence ID" value="NZ_LT629745.1"/>
</dbReference>
<feature type="chain" id="PRO_5009253522" description="Glycoamylase-like domain-containing protein" evidence="2">
    <location>
        <begin position="23"/>
        <end position="463"/>
    </location>
</feature>
<feature type="signal peptide" evidence="2">
    <location>
        <begin position="1"/>
        <end position="22"/>
    </location>
</feature>
<keyword evidence="5" id="KW-1185">Reference proteome</keyword>
<dbReference type="Gene3D" id="1.50.10.140">
    <property type="match status" value="1"/>
</dbReference>
<feature type="compositionally biased region" description="Acidic residues" evidence="1">
    <location>
        <begin position="37"/>
        <end position="48"/>
    </location>
</feature>